<evidence type="ECO:0000256" key="1">
    <source>
        <dbReference type="ARBA" id="ARBA00004571"/>
    </source>
</evidence>
<feature type="domain" description="TonB-dependent receptor plug" evidence="8">
    <location>
        <begin position="125"/>
        <end position="232"/>
    </location>
</feature>
<dbReference type="InterPro" id="IPR012910">
    <property type="entry name" value="Plug_dom"/>
</dbReference>
<reference evidence="9 10" key="1">
    <citation type="submission" date="2016-10" db="EMBL/GenBank/DDBJ databases">
        <authorList>
            <person name="de Groot N.N."/>
        </authorList>
    </citation>
    <scope>NUCLEOTIDE SEQUENCE [LARGE SCALE GENOMIC DNA]</scope>
    <source>
        <strain evidence="9 10">NLAE-zl-C57</strain>
    </source>
</reference>
<evidence type="ECO:0000256" key="2">
    <source>
        <dbReference type="ARBA" id="ARBA00022448"/>
    </source>
</evidence>
<comment type="subcellular location">
    <subcellularLocation>
        <location evidence="1 7">Cell outer membrane</location>
        <topology evidence="1 7">Multi-pass membrane protein</topology>
    </subcellularLocation>
</comment>
<dbReference type="AlphaFoldDB" id="A0A1G7ZQP1"/>
<dbReference type="GO" id="GO:0009279">
    <property type="term" value="C:cell outer membrane"/>
    <property type="evidence" value="ECO:0007669"/>
    <property type="project" value="UniProtKB-SubCell"/>
</dbReference>
<dbReference type="Gene3D" id="2.40.170.20">
    <property type="entry name" value="TonB-dependent receptor, beta-barrel domain"/>
    <property type="match status" value="1"/>
</dbReference>
<evidence type="ECO:0000256" key="5">
    <source>
        <dbReference type="ARBA" id="ARBA00023136"/>
    </source>
</evidence>
<dbReference type="InterPro" id="IPR023997">
    <property type="entry name" value="TonB-dep_OMP_SusC/RagA_CS"/>
</dbReference>
<sequence length="1040" mass="117252">METEFLRRFVNGRVGLLLLFLISTMYVQAQSVRDISGTIKDTSGEPLIGVNVIVKGDATLGTISNIDGGYSLKIPRKKVTLVFSFVGYKTMEKSIDANTTKFDVELAEDAELLDEVVVVGYGTMKKKDVTGSVSHIGKEVMETKVATNAVDFLKGNIAGVNIGVDNNASGGGTIEVRGPASLTASTSPLIVLDGNIYYGNISDINPNDIESMDVLKDASSTAVYGSKGSAGVIMINTKRGKTEKPVINLSARIGVATLLDIPDLPTPKQYIQRRADYWKTLDYFKPSADQKGAGYYDDPYSLPEGVTMDEWAAYDPSFSGDYVETWLTRLQLSNVEIQNYKQGRTVDWRDQVYRSGLRQDYNMSISGKSSRTNYYASLGYTNNEGYKVGDSFQTVRARVNLDTDITKWLQVGLAAQFADRGNKDIVADTGNADVMSPYASMYEEDGSLKKYPTDDARIINPLLTNSVDKKFYKTQTLNSTIYAKLTLPYGISYQTNFNVRYGWRKQYYYKSDERPSISRGGEASRDEYSDYEWVVDNMLKWNYTIAGIHNIDATFVYSAEKYQFWNTNAANSGFIPSGVLGFHNLHAGINPVIKTNDEVQTGNALLGRLNYSLMDRYLLTASVRRDGFSAFGIENPYGTYPAFALGWRMSEESFIKKLKIIDNLKLRFSWGENGNRDIGRYAALSKLNVTDAIIDGENVKGVWTDNLSNNKLKWERTRATNVGLDFGLFNGRLSGILDMYYNKTSDLIVNRSLPTITGYDKVIANLGQVDNKGLELTLTSVNVNIPKKVYWTTTFIYSTNKNTIKHLYGKMVDVKDEAGNVIGQREDDDVQNGWYIGHGIKDIYYYKWLGVWQLGEEDEAKKYGKQPGDPKLQDLDNDGKITEKDKVWLGSRTPRYRMSLRSDLNLFNCLDFSFVLRGEFNYLGEDNLRRNEDNRFFDRSNSIMTEYWTPWNPNNEYARLGANCGNPSVLIFKKRDFVRLQNVSLAYTFPKTLLKKFSIENLKVSLNVDNAFVLTKWDYYDPENMGTCPRIWTLGVNVTL</sequence>
<evidence type="ECO:0000256" key="6">
    <source>
        <dbReference type="ARBA" id="ARBA00023237"/>
    </source>
</evidence>
<dbReference type="InterPro" id="IPR008969">
    <property type="entry name" value="CarboxyPept-like_regulatory"/>
</dbReference>
<dbReference type="PROSITE" id="PS52016">
    <property type="entry name" value="TONB_DEPENDENT_REC_3"/>
    <property type="match status" value="1"/>
</dbReference>
<dbReference type="NCBIfam" id="TIGR04056">
    <property type="entry name" value="OMP_RagA_SusC"/>
    <property type="match status" value="1"/>
</dbReference>
<dbReference type="SUPFAM" id="SSF49464">
    <property type="entry name" value="Carboxypeptidase regulatory domain-like"/>
    <property type="match status" value="1"/>
</dbReference>
<dbReference type="Proteomes" id="UP000181870">
    <property type="component" value="Unassembled WGS sequence"/>
</dbReference>
<evidence type="ECO:0000256" key="4">
    <source>
        <dbReference type="ARBA" id="ARBA00022692"/>
    </source>
</evidence>
<evidence type="ECO:0000256" key="3">
    <source>
        <dbReference type="ARBA" id="ARBA00022452"/>
    </source>
</evidence>
<accession>A0A1G7ZQP1</accession>
<keyword evidence="3 7" id="KW-1134">Transmembrane beta strand</keyword>
<keyword evidence="6 7" id="KW-0998">Cell outer membrane</keyword>
<dbReference type="InterPro" id="IPR036942">
    <property type="entry name" value="Beta-barrel_TonB_sf"/>
</dbReference>
<comment type="similarity">
    <text evidence="7">Belongs to the TonB-dependent receptor family.</text>
</comment>
<keyword evidence="2 7" id="KW-0813">Transport</keyword>
<dbReference type="EMBL" id="FNDO01000001">
    <property type="protein sequence ID" value="SDH11041.1"/>
    <property type="molecule type" value="Genomic_DNA"/>
</dbReference>
<evidence type="ECO:0000313" key="9">
    <source>
        <dbReference type="EMBL" id="SDH11041.1"/>
    </source>
</evidence>
<gene>
    <name evidence="9" type="ORF">SAMN05192582_1001182</name>
</gene>
<dbReference type="NCBIfam" id="TIGR04057">
    <property type="entry name" value="SusC_RagA_signa"/>
    <property type="match status" value="1"/>
</dbReference>
<dbReference type="Gene3D" id="2.170.130.10">
    <property type="entry name" value="TonB-dependent receptor, plug domain"/>
    <property type="match status" value="1"/>
</dbReference>
<evidence type="ECO:0000259" key="8">
    <source>
        <dbReference type="Pfam" id="PF07715"/>
    </source>
</evidence>
<proteinExistence type="inferred from homology"/>
<dbReference type="InterPro" id="IPR023996">
    <property type="entry name" value="TonB-dep_OMP_SusC/RagA"/>
</dbReference>
<evidence type="ECO:0000313" key="10">
    <source>
        <dbReference type="Proteomes" id="UP000181870"/>
    </source>
</evidence>
<keyword evidence="4 7" id="KW-0812">Transmembrane</keyword>
<dbReference type="Pfam" id="PF07715">
    <property type="entry name" value="Plug"/>
    <property type="match status" value="1"/>
</dbReference>
<dbReference type="Pfam" id="PF13715">
    <property type="entry name" value="CarbopepD_reg_2"/>
    <property type="match status" value="1"/>
</dbReference>
<protein>
    <submittedName>
        <fullName evidence="9">TonB-linked outer membrane protein, SusC/RagA family</fullName>
    </submittedName>
</protein>
<organism evidence="9 10">
    <name type="scientific">Bacteroides ovatus</name>
    <dbReference type="NCBI Taxonomy" id="28116"/>
    <lineage>
        <taxon>Bacteria</taxon>
        <taxon>Pseudomonadati</taxon>
        <taxon>Bacteroidota</taxon>
        <taxon>Bacteroidia</taxon>
        <taxon>Bacteroidales</taxon>
        <taxon>Bacteroidaceae</taxon>
        <taxon>Bacteroides</taxon>
    </lineage>
</organism>
<dbReference type="SUPFAM" id="SSF56935">
    <property type="entry name" value="Porins"/>
    <property type="match status" value="1"/>
</dbReference>
<dbReference type="Gene3D" id="2.60.40.1120">
    <property type="entry name" value="Carboxypeptidase-like, regulatory domain"/>
    <property type="match status" value="1"/>
</dbReference>
<dbReference type="RefSeq" id="WP_074635448.1">
    <property type="nucleotide sequence ID" value="NZ_FNDO01000001.1"/>
</dbReference>
<keyword evidence="5 7" id="KW-0472">Membrane</keyword>
<evidence type="ECO:0000256" key="7">
    <source>
        <dbReference type="PROSITE-ProRule" id="PRU01360"/>
    </source>
</evidence>
<name>A0A1G7ZQP1_BACOV</name>
<dbReference type="InterPro" id="IPR037066">
    <property type="entry name" value="Plug_dom_sf"/>
</dbReference>
<dbReference type="InterPro" id="IPR039426">
    <property type="entry name" value="TonB-dep_rcpt-like"/>
</dbReference>